<dbReference type="SUPFAM" id="SSF46785">
    <property type="entry name" value="Winged helix' DNA-binding domain"/>
    <property type="match status" value="1"/>
</dbReference>
<evidence type="ECO:0000259" key="6">
    <source>
        <dbReference type="SMART" id="SM00415"/>
    </source>
</evidence>
<comment type="similarity">
    <text evidence="4">Belongs to the HSF family.</text>
</comment>
<evidence type="ECO:0000256" key="5">
    <source>
        <dbReference type="SAM" id="MobiDB-lite"/>
    </source>
</evidence>
<dbReference type="GO" id="GO:0003700">
    <property type="term" value="F:DNA-binding transcription factor activity"/>
    <property type="evidence" value="ECO:0007669"/>
    <property type="project" value="InterPro"/>
</dbReference>
<evidence type="ECO:0000256" key="4">
    <source>
        <dbReference type="RuleBase" id="RU004020"/>
    </source>
</evidence>
<dbReference type="GO" id="GO:0043565">
    <property type="term" value="F:sequence-specific DNA binding"/>
    <property type="evidence" value="ECO:0007669"/>
    <property type="project" value="InterPro"/>
</dbReference>
<dbReference type="GO" id="GO:0005634">
    <property type="term" value="C:nucleus"/>
    <property type="evidence" value="ECO:0007669"/>
    <property type="project" value="UniProtKB-SubCell"/>
</dbReference>
<feature type="compositionally biased region" description="Polar residues" evidence="5">
    <location>
        <begin position="388"/>
        <end position="401"/>
    </location>
</feature>
<dbReference type="EMBL" id="CAJVNV010000063">
    <property type="protein sequence ID" value="CAG8008455.1"/>
    <property type="molecule type" value="Genomic_DNA"/>
</dbReference>
<feature type="region of interest" description="Disordered" evidence="5">
    <location>
        <begin position="373"/>
        <end position="417"/>
    </location>
</feature>
<organism evidence="7 8">
    <name type="scientific">Penicillium nalgiovense</name>
    <dbReference type="NCBI Taxonomy" id="60175"/>
    <lineage>
        <taxon>Eukaryota</taxon>
        <taxon>Fungi</taxon>
        <taxon>Dikarya</taxon>
        <taxon>Ascomycota</taxon>
        <taxon>Pezizomycotina</taxon>
        <taxon>Eurotiomycetes</taxon>
        <taxon>Eurotiomycetidae</taxon>
        <taxon>Eurotiales</taxon>
        <taxon>Aspergillaceae</taxon>
        <taxon>Penicillium</taxon>
    </lineage>
</organism>
<comment type="caution">
    <text evidence="7">The sequence shown here is derived from an EMBL/GenBank/DDBJ whole genome shotgun (WGS) entry which is preliminary data.</text>
</comment>
<name>A0A9W4HH11_PENNA</name>
<comment type="subcellular location">
    <subcellularLocation>
        <location evidence="1">Nucleus</location>
    </subcellularLocation>
</comment>
<evidence type="ECO:0000256" key="1">
    <source>
        <dbReference type="ARBA" id="ARBA00004123"/>
    </source>
</evidence>
<dbReference type="InterPro" id="IPR036388">
    <property type="entry name" value="WH-like_DNA-bd_sf"/>
</dbReference>
<gene>
    <name evidence="7" type="ORF">PNAL_LOCUS2095</name>
</gene>
<feature type="region of interest" description="Disordered" evidence="5">
    <location>
        <begin position="220"/>
        <end position="244"/>
    </location>
</feature>
<dbReference type="AlphaFoldDB" id="A0A9W4HH11"/>
<evidence type="ECO:0000256" key="3">
    <source>
        <dbReference type="ARBA" id="ARBA00023242"/>
    </source>
</evidence>
<dbReference type="Gene3D" id="1.10.10.10">
    <property type="entry name" value="Winged helix-like DNA-binding domain superfamily/Winged helix DNA-binding domain"/>
    <property type="match status" value="1"/>
</dbReference>
<dbReference type="SMART" id="SM00415">
    <property type="entry name" value="HSF"/>
    <property type="match status" value="1"/>
</dbReference>
<dbReference type="OrthoDB" id="5429132at2759"/>
<accession>A0A9W4HH11</accession>
<dbReference type="Proteomes" id="UP001153461">
    <property type="component" value="Unassembled WGS sequence"/>
</dbReference>
<proteinExistence type="inferred from homology"/>
<evidence type="ECO:0000313" key="7">
    <source>
        <dbReference type="EMBL" id="CAG8008455.1"/>
    </source>
</evidence>
<keyword evidence="2" id="KW-0238">DNA-binding</keyword>
<dbReference type="InterPro" id="IPR000232">
    <property type="entry name" value="HSF_DNA-bd"/>
</dbReference>
<dbReference type="Pfam" id="PF00447">
    <property type="entry name" value="HSF_DNA-bind"/>
    <property type="match status" value="1"/>
</dbReference>
<feature type="compositionally biased region" description="Basic residues" evidence="5">
    <location>
        <begin position="403"/>
        <end position="417"/>
    </location>
</feature>
<sequence length="417" mass="46412">MATPPQDTSNVGNFQANKNIFDNFIPQHHDKSLSPLKPANIPLSEFSADLRKHLSVLNEGGSIARGRGEDLVSTGLSKSLDSLFSATTPFVTEGPPLTWTSLVLFAGHQFEGSAQLQVGDSRIELSGDDFKLLRSGRPWRFLYPWPDKDDCTKELQSTKTATQELLDARKMINEVLGQISLVEQHLHDHYILVSQLSQTKHDFTQHEGLLFKGVESSVPTEGVFEPGASPEDESSGHQDSTSAPTAIHHVSNDQSVQQVNGEVDDPSPPADLDARNNIQDVPCPGNDARPGFRLHTSDFVQSLSEVLDDPENGEVMRWSEDGHSVFIAPENKVPSHILEKMSTKSYQSLIRRLYYFGFRKTGGVYRHESFIRGQPSSIQPTREMIHSPSLSSPTHNNNSQRGPRFKVIKRKRTRESV</sequence>
<keyword evidence="3" id="KW-0539">Nucleus</keyword>
<evidence type="ECO:0000256" key="2">
    <source>
        <dbReference type="ARBA" id="ARBA00023125"/>
    </source>
</evidence>
<protein>
    <recommendedName>
        <fullName evidence="6">HSF-type DNA-binding domain-containing protein</fullName>
    </recommendedName>
</protein>
<reference evidence="7" key="1">
    <citation type="submission" date="2021-07" db="EMBL/GenBank/DDBJ databases">
        <authorList>
            <person name="Branca A.L. A."/>
        </authorList>
    </citation>
    <scope>NUCLEOTIDE SEQUENCE</scope>
</reference>
<evidence type="ECO:0000313" key="8">
    <source>
        <dbReference type="Proteomes" id="UP001153461"/>
    </source>
</evidence>
<feature type="domain" description="HSF-type DNA-binding" evidence="6">
    <location>
        <begin position="295"/>
        <end position="383"/>
    </location>
</feature>
<dbReference type="InterPro" id="IPR036390">
    <property type="entry name" value="WH_DNA-bd_sf"/>
</dbReference>